<feature type="region of interest" description="Disordered" evidence="1">
    <location>
        <begin position="116"/>
        <end position="148"/>
    </location>
</feature>
<proteinExistence type="predicted"/>
<keyword evidence="2" id="KW-0732">Signal</keyword>
<dbReference type="EMBL" id="CP108264">
    <property type="protein sequence ID" value="WTU72298.1"/>
    <property type="molecule type" value="Genomic_DNA"/>
</dbReference>
<dbReference type="AlphaFoldDB" id="A0AAU2JIV1"/>
<gene>
    <name evidence="3" type="ORF">OG327_02555</name>
</gene>
<sequence length="148" mass="15036">MTHRFRTRRIVLFAASTAIAAGGVLVPSTAFAATPAAPHTVVADTGDAADGSKSNLLLVVPAGSEGTIRIAPDDDQPVKIRPGKWGKKRPGKGGPVDDKIVIHPGNPGQWQCITAPCGPPGQDSVPGGLAQPGTVDPPQLSDGRTLPG</sequence>
<dbReference type="InterPro" id="IPR006311">
    <property type="entry name" value="TAT_signal"/>
</dbReference>
<feature type="chain" id="PRO_5043928388" evidence="2">
    <location>
        <begin position="33"/>
        <end position="148"/>
    </location>
</feature>
<feature type="region of interest" description="Disordered" evidence="1">
    <location>
        <begin position="68"/>
        <end position="97"/>
    </location>
</feature>
<dbReference type="PROSITE" id="PS51318">
    <property type="entry name" value="TAT"/>
    <property type="match status" value="1"/>
</dbReference>
<evidence type="ECO:0000256" key="2">
    <source>
        <dbReference type="SAM" id="SignalP"/>
    </source>
</evidence>
<feature type="compositionally biased region" description="Basic residues" evidence="1">
    <location>
        <begin position="81"/>
        <end position="91"/>
    </location>
</feature>
<accession>A0AAU2JIV1</accession>
<name>A0AAU2JIV1_9ACTN</name>
<organism evidence="3">
    <name type="scientific">Streptomyces sp. NBC_00049</name>
    <dbReference type="NCBI Taxonomy" id="2903617"/>
    <lineage>
        <taxon>Bacteria</taxon>
        <taxon>Bacillati</taxon>
        <taxon>Actinomycetota</taxon>
        <taxon>Actinomycetes</taxon>
        <taxon>Kitasatosporales</taxon>
        <taxon>Streptomycetaceae</taxon>
        <taxon>Streptomyces</taxon>
    </lineage>
</organism>
<protein>
    <submittedName>
        <fullName evidence="3">Uncharacterized protein</fullName>
    </submittedName>
</protein>
<reference evidence="3" key="1">
    <citation type="submission" date="2022-10" db="EMBL/GenBank/DDBJ databases">
        <title>The complete genomes of actinobacterial strains from the NBC collection.</title>
        <authorList>
            <person name="Joergensen T.S."/>
            <person name="Alvarez Arevalo M."/>
            <person name="Sterndorff E.B."/>
            <person name="Faurdal D."/>
            <person name="Vuksanovic O."/>
            <person name="Mourched A.-S."/>
            <person name="Charusanti P."/>
            <person name="Shaw S."/>
            <person name="Blin K."/>
            <person name="Weber T."/>
        </authorList>
    </citation>
    <scope>NUCLEOTIDE SEQUENCE</scope>
    <source>
        <strain evidence="3">NBC_00049</strain>
    </source>
</reference>
<evidence type="ECO:0000313" key="3">
    <source>
        <dbReference type="EMBL" id="WTU72298.1"/>
    </source>
</evidence>
<feature type="signal peptide" evidence="2">
    <location>
        <begin position="1"/>
        <end position="32"/>
    </location>
</feature>
<evidence type="ECO:0000256" key="1">
    <source>
        <dbReference type="SAM" id="MobiDB-lite"/>
    </source>
</evidence>